<dbReference type="Proteomes" id="UP000294480">
    <property type="component" value="Unassembled WGS sequence"/>
</dbReference>
<evidence type="ECO:0000256" key="5">
    <source>
        <dbReference type="PIRSR" id="PIRSR600888-1"/>
    </source>
</evidence>
<dbReference type="PANTHER" id="PTHR21047">
    <property type="entry name" value="DTDP-6-DEOXY-D-GLUCOSE-3,5 EPIMERASE"/>
    <property type="match status" value="1"/>
</dbReference>
<evidence type="ECO:0000256" key="4">
    <source>
        <dbReference type="ARBA" id="ARBA00019595"/>
    </source>
</evidence>
<dbReference type="InterPro" id="IPR000888">
    <property type="entry name" value="RmlC-like"/>
</dbReference>
<comment type="function">
    <text evidence="2 7">Catalyzes the epimerization of the C3' and C5'positions of dTDP-6-deoxy-D-xylo-4-hexulose, forming dTDP-6-deoxy-L-lyxo-4-hexulose.</text>
</comment>
<organism evidence="8 9">
    <name type="scientific">Hydromonas duriensis</name>
    <dbReference type="NCBI Taxonomy" id="1527608"/>
    <lineage>
        <taxon>Bacteria</taxon>
        <taxon>Pseudomonadati</taxon>
        <taxon>Pseudomonadota</taxon>
        <taxon>Betaproteobacteria</taxon>
        <taxon>Burkholderiales</taxon>
        <taxon>Burkholderiaceae</taxon>
        <taxon>Hydromonas</taxon>
    </lineage>
</organism>
<keyword evidence="9" id="KW-1185">Reference proteome</keyword>
<keyword evidence="7" id="KW-0413">Isomerase</keyword>
<evidence type="ECO:0000256" key="7">
    <source>
        <dbReference type="RuleBase" id="RU364069"/>
    </source>
</evidence>
<dbReference type="EC" id="5.1.3.13" evidence="3 7"/>
<reference evidence="8 9" key="1">
    <citation type="submission" date="2019-03" db="EMBL/GenBank/DDBJ databases">
        <title>Genomic Encyclopedia of Type Strains, Phase IV (KMG-IV): sequencing the most valuable type-strain genomes for metagenomic binning, comparative biology and taxonomic classification.</title>
        <authorList>
            <person name="Goeker M."/>
        </authorList>
    </citation>
    <scope>NUCLEOTIDE SEQUENCE [LARGE SCALE GENOMIC DNA]</scope>
    <source>
        <strain evidence="8 9">DSM 102852</strain>
    </source>
</reference>
<sequence>MNVIDTAIPEVKIIEPTVFGDARGFFFESFNEQQFRKQTGVTLPFVQDNHSRSTQGVLRGLHYQIERAQGKLVRVVNGTVIDVAVDLRQSSPTFKQWVAVELSADNHRQLWIPPGFGHGFVVTSESADFLYKTTDYWFKAHERSIRWDDPELAINWGVTPSMVLLADKDKQALFLNEAELFE</sequence>
<dbReference type="UniPathway" id="UPA00124"/>
<name>A0A4R6YC60_9BURK</name>
<feature type="active site" description="Proton donor" evidence="5">
    <location>
        <position position="131"/>
    </location>
</feature>
<evidence type="ECO:0000256" key="6">
    <source>
        <dbReference type="PIRSR" id="PIRSR600888-3"/>
    </source>
</evidence>
<dbReference type="NCBIfam" id="TIGR01221">
    <property type="entry name" value="rmlC"/>
    <property type="match status" value="1"/>
</dbReference>
<comment type="subunit">
    <text evidence="7">Homodimer.</text>
</comment>
<evidence type="ECO:0000256" key="1">
    <source>
        <dbReference type="ARBA" id="ARBA00001298"/>
    </source>
</evidence>
<proteinExistence type="inferred from homology"/>
<evidence type="ECO:0000313" key="8">
    <source>
        <dbReference type="EMBL" id="TDR33158.1"/>
    </source>
</evidence>
<dbReference type="OrthoDB" id="9800680at2"/>
<dbReference type="Pfam" id="PF00908">
    <property type="entry name" value="dTDP_sugar_isom"/>
    <property type="match status" value="1"/>
</dbReference>
<dbReference type="PANTHER" id="PTHR21047:SF2">
    <property type="entry name" value="THYMIDINE DIPHOSPHO-4-KETO-RHAMNOSE 3,5-EPIMERASE"/>
    <property type="match status" value="1"/>
</dbReference>
<dbReference type="InterPro" id="IPR014710">
    <property type="entry name" value="RmlC-like_jellyroll"/>
</dbReference>
<evidence type="ECO:0000313" key="9">
    <source>
        <dbReference type="Proteomes" id="UP000294480"/>
    </source>
</evidence>
<accession>A0A4R6YC60</accession>
<comment type="pathway">
    <text evidence="7">Carbohydrate biosynthesis; dTDP-L-rhamnose biosynthesis.</text>
</comment>
<feature type="site" description="Participates in a stacking interaction with the thymidine ring of dTDP-4-oxo-6-deoxyglucose" evidence="6">
    <location>
        <position position="137"/>
    </location>
</feature>
<comment type="similarity">
    <text evidence="7">Belongs to the dTDP-4-dehydrorhamnose 3,5-epimerase family.</text>
</comment>
<dbReference type="CDD" id="cd00438">
    <property type="entry name" value="cupin_RmlC"/>
    <property type="match status" value="1"/>
</dbReference>
<protein>
    <recommendedName>
        <fullName evidence="4 7">dTDP-4-dehydrorhamnose 3,5-epimerase</fullName>
        <ecNumber evidence="3 7">5.1.3.13</ecNumber>
    </recommendedName>
    <alternativeName>
        <fullName evidence="7">Thymidine diphospho-4-keto-rhamnose 3,5-epimerase</fullName>
    </alternativeName>
</protein>
<dbReference type="GO" id="GO:0000271">
    <property type="term" value="P:polysaccharide biosynthetic process"/>
    <property type="evidence" value="ECO:0007669"/>
    <property type="project" value="TreeGrafter"/>
</dbReference>
<feature type="active site" description="Proton acceptor" evidence="5">
    <location>
        <position position="62"/>
    </location>
</feature>
<dbReference type="SUPFAM" id="SSF51182">
    <property type="entry name" value="RmlC-like cupins"/>
    <property type="match status" value="1"/>
</dbReference>
<dbReference type="InterPro" id="IPR011051">
    <property type="entry name" value="RmlC_Cupin_sf"/>
</dbReference>
<comment type="caution">
    <text evidence="8">The sequence shown here is derived from an EMBL/GenBank/DDBJ whole genome shotgun (WGS) entry which is preliminary data.</text>
</comment>
<gene>
    <name evidence="8" type="ORF">DFR44_101211</name>
</gene>
<dbReference type="GO" id="GO:0008830">
    <property type="term" value="F:dTDP-4-dehydrorhamnose 3,5-epimerase activity"/>
    <property type="evidence" value="ECO:0007669"/>
    <property type="project" value="UniProtKB-UniRule"/>
</dbReference>
<dbReference type="AlphaFoldDB" id="A0A4R6YC60"/>
<dbReference type="Gene3D" id="2.60.120.10">
    <property type="entry name" value="Jelly Rolls"/>
    <property type="match status" value="1"/>
</dbReference>
<dbReference type="GO" id="GO:0019305">
    <property type="term" value="P:dTDP-rhamnose biosynthetic process"/>
    <property type="evidence" value="ECO:0007669"/>
    <property type="project" value="UniProtKB-UniRule"/>
</dbReference>
<evidence type="ECO:0000256" key="3">
    <source>
        <dbReference type="ARBA" id="ARBA00012098"/>
    </source>
</evidence>
<evidence type="ECO:0000256" key="2">
    <source>
        <dbReference type="ARBA" id="ARBA00001997"/>
    </source>
</evidence>
<dbReference type="EMBL" id="SNZE01000001">
    <property type="protein sequence ID" value="TDR33158.1"/>
    <property type="molecule type" value="Genomic_DNA"/>
</dbReference>
<dbReference type="GO" id="GO:0005829">
    <property type="term" value="C:cytosol"/>
    <property type="evidence" value="ECO:0007669"/>
    <property type="project" value="TreeGrafter"/>
</dbReference>
<comment type="catalytic activity">
    <reaction evidence="1 7">
        <text>dTDP-4-dehydro-6-deoxy-alpha-D-glucose = dTDP-4-dehydro-beta-L-rhamnose</text>
        <dbReference type="Rhea" id="RHEA:16969"/>
        <dbReference type="ChEBI" id="CHEBI:57649"/>
        <dbReference type="ChEBI" id="CHEBI:62830"/>
        <dbReference type="EC" id="5.1.3.13"/>
    </reaction>
</comment>